<keyword evidence="2" id="KW-1185">Reference proteome</keyword>
<reference evidence="1 2" key="1">
    <citation type="submission" date="2018-04" db="EMBL/GenBank/DDBJ databases">
        <title>Thalassorhabdus spongiae gen. nov., sp. nov., isolated from a marine sponge in South-West Iceland.</title>
        <authorList>
            <person name="Knobloch S."/>
            <person name="Daussin A."/>
            <person name="Johannsson R."/>
            <person name="Marteinsson V.T."/>
        </authorList>
    </citation>
    <scope>NUCLEOTIDE SEQUENCE [LARGE SCALE GENOMIC DNA]</scope>
    <source>
        <strain evidence="1 2">Hp12</strain>
    </source>
</reference>
<organism evidence="1 2">
    <name type="scientific">Pelagibaculum spongiae</name>
    <dbReference type="NCBI Taxonomy" id="2080658"/>
    <lineage>
        <taxon>Bacteria</taxon>
        <taxon>Pseudomonadati</taxon>
        <taxon>Pseudomonadota</taxon>
        <taxon>Gammaproteobacteria</taxon>
        <taxon>Oceanospirillales</taxon>
        <taxon>Pelagibaculum</taxon>
    </lineage>
</organism>
<gene>
    <name evidence="1" type="ORF">DC094_14210</name>
</gene>
<sequence>MAEPFQYPSSKADLLIYSGLIALEYETKLADILVDQGKIVSIHEPSYVTRAKREINTSGKIAMLL</sequence>
<dbReference type="SUPFAM" id="SSF51338">
    <property type="entry name" value="Composite domain of metallo-dependent hydrolases"/>
    <property type="match status" value="1"/>
</dbReference>
<dbReference type="AlphaFoldDB" id="A0A2V1GZM9"/>
<dbReference type="Gene3D" id="2.30.40.10">
    <property type="entry name" value="Urease, subunit C, domain 1"/>
    <property type="match status" value="1"/>
</dbReference>
<dbReference type="EMBL" id="QDDL01000006">
    <property type="protein sequence ID" value="PVZ67589.1"/>
    <property type="molecule type" value="Genomic_DNA"/>
</dbReference>
<name>A0A2V1GZM9_9GAMM</name>
<accession>A0A2V1GZM9</accession>
<dbReference type="GO" id="GO:0016810">
    <property type="term" value="F:hydrolase activity, acting on carbon-nitrogen (but not peptide) bonds"/>
    <property type="evidence" value="ECO:0007669"/>
    <property type="project" value="InterPro"/>
</dbReference>
<proteinExistence type="predicted"/>
<dbReference type="InterPro" id="IPR011059">
    <property type="entry name" value="Metal-dep_hydrolase_composite"/>
</dbReference>
<comment type="caution">
    <text evidence="1">The sequence shown here is derived from an EMBL/GenBank/DDBJ whole genome shotgun (WGS) entry which is preliminary data.</text>
</comment>
<dbReference type="RefSeq" id="WP_116687785.1">
    <property type="nucleotide sequence ID" value="NZ_CAWNYD010000006.1"/>
</dbReference>
<evidence type="ECO:0000313" key="1">
    <source>
        <dbReference type="EMBL" id="PVZ67589.1"/>
    </source>
</evidence>
<protein>
    <submittedName>
        <fullName evidence="1">Uncharacterized protein</fullName>
    </submittedName>
</protein>
<evidence type="ECO:0000313" key="2">
    <source>
        <dbReference type="Proteomes" id="UP000244906"/>
    </source>
</evidence>
<dbReference type="Proteomes" id="UP000244906">
    <property type="component" value="Unassembled WGS sequence"/>
</dbReference>